<keyword evidence="2" id="KW-0732">Signal</keyword>
<proteinExistence type="predicted"/>
<evidence type="ECO:0000256" key="2">
    <source>
        <dbReference type="SAM" id="SignalP"/>
    </source>
</evidence>
<feature type="transmembrane region" description="Helical" evidence="1">
    <location>
        <begin position="202"/>
        <end position="221"/>
    </location>
</feature>
<comment type="caution">
    <text evidence="3">The sequence shown here is derived from an EMBL/GenBank/DDBJ whole genome shotgun (WGS) entry which is preliminary data.</text>
</comment>
<dbReference type="PANTHER" id="PTHR35007">
    <property type="entry name" value="INTEGRAL MEMBRANE PROTEIN-RELATED"/>
    <property type="match status" value="1"/>
</dbReference>
<feature type="signal peptide" evidence="2">
    <location>
        <begin position="1"/>
        <end position="19"/>
    </location>
</feature>
<keyword evidence="1" id="KW-1133">Transmembrane helix</keyword>
<accession>A0A927PLV4</accession>
<organism evidence="3 4">
    <name type="scientific">Lolliginicoccus lacisalsi</name>
    <dbReference type="NCBI Taxonomy" id="2742202"/>
    <lineage>
        <taxon>Bacteria</taxon>
        <taxon>Bacillati</taxon>
        <taxon>Actinomycetota</taxon>
        <taxon>Actinomycetes</taxon>
        <taxon>Mycobacteriales</taxon>
        <taxon>Hoyosellaceae</taxon>
        <taxon>Lolliginicoccus</taxon>
    </lineage>
</organism>
<dbReference type="Proteomes" id="UP000642993">
    <property type="component" value="Unassembled WGS sequence"/>
</dbReference>
<evidence type="ECO:0000313" key="4">
    <source>
        <dbReference type="Proteomes" id="UP000642993"/>
    </source>
</evidence>
<evidence type="ECO:0000256" key="1">
    <source>
        <dbReference type="SAM" id="Phobius"/>
    </source>
</evidence>
<dbReference type="PANTHER" id="PTHR35007:SF4">
    <property type="entry name" value="CONSERVED TRANSMEMBRANE PROTEIN-RELATED"/>
    <property type="match status" value="1"/>
</dbReference>
<reference evidence="3" key="1">
    <citation type="submission" date="2020-09" db="EMBL/GenBank/DDBJ databases">
        <title>Hoyosella lacisalsi sp. nov., a halotolerant actinobacterium isolated from soil of Lake Gudzhirganskoe.</title>
        <authorList>
            <person name="Yang Q."/>
            <person name="Guo P.Y."/>
            <person name="Liu S.W."/>
            <person name="Li F.N."/>
            <person name="Sun C.H."/>
        </authorList>
    </citation>
    <scope>NUCLEOTIDE SEQUENCE</scope>
    <source>
        <strain evidence="3">G463</strain>
    </source>
</reference>
<feature type="transmembrane region" description="Helical" evidence="1">
    <location>
        <begin position="48"/>
        <end position="80"/>
    </location>
</feature>
<feature type="transmembrane region" description="Helical" evidence="1">
    <location>
        <begin position="241"/>
        <end position="261"/>
    </location>
</feature>
<keyword evidence="1" id="KW-0472">Membrane</keyword>
<keyword evidence="1" id="KW-0812">Transmembrane</keyword>
<feature type="chain" id="PRO_5038886612" evidence="2">
    <location>
        <begin position="20"/>
        <end position="267"/>
    </location>
</feature>
<dbReference type="RefSeq" id="WP_192039707.1">
    <property type="nucleotide sequence ID" value="NZ_JACYWE010000007.1"/>
</dbReference>
<evidence type="ECO:0000313" key="3">
    <source>
        <dbReference type="EMBL" id="MBD8507258.1"/>
    </source>
</evidence>
<name>A0A927PLV4_9ACTN</name>
<gene>
    <name evidence="3" type="ORF">HT102_12260</name>
</gene>
<dbReference type="EMBL" id="JACYWE010000007">
    <property type="protein sequence ID" value="MBD8507258.1"/>
    <property type="molecule type" value="Genomic_DNA"/>
</dbReference>
<protein>
    <submittedName>
        <fullName evidence="3">Type ii secretion system integral membrane subunit</fullName>
    </submittedName>
</protein>
<dbReference type="AlphaFoldDB" id="A0A927PLV4"/>
<keyword evidence="4" id="KW-1185">Reference proteome</keyword>
<sequence>MGPSLILAAAALLAFPAPAARSRLGQLGIAQHAGRPAKPRLRTPAGRWTIGVIVAAAIAILLGPAPLLAAAIVAATSWYLHARARSRRATEQSAAMLTGCLDDIIAELRAGAHPATATSRLRTDRQHGITDAFARAAARTPLGLPVAGAFAQPGSDARLRHIGAAWTLATTHGLPLANLLDEARAGLVLADRRDKHVRSTLAGARATAVLLAMLPALGTVLGELIGASPLRVLGNTPIGNALLLAGTTLACVGLLWTHAITGKAARG</sequence>